<dbReference type="InterPro" id="IPR027417">
    <property type="entry name" value="P-loop_NTPase"/>
</dbReference>
<sequence>MGVWSQYRALLFKNWILWKRKIFGSLCEVLFPIGLIIVVGLIRSTSLGTDYDKQDWATQVSKSYFVSPDPKDYPTSDPNSYNVNPHFQNPFRYCSNNVGGDIYSLSYSIITNDADIKEDFTNYMVERIRFLSENALTEHKEFDTISDLEDYIVSSDYEDYKKICFAVYLDKISNKKYEVSFRYNTTENFIEPGKRRLGDFIDIFYMDNLDYNELTVSPTDYAKNFYNYGFLTLNNLVHNFMLNNKLNQSGFIKATIAPMRFDKYVEDTFLTSIGGILSFFIIISYLVPVSRLLSSIVQEKETKTKEMMMMMGLSNSAYWLSWITYYTIIYTVVSIVLTILIIQMKVFTNSNGGLVFLYFWIFGMACLSFSIFLSMFFSKSRSAVLVGVPVFLGSYFVSFAVNDPLVSMNKKSGASLLPTVAFTLATNVITQLETGEAGIQNSNTSYDIENYNFAIYIGVIIVDIVYMSLLAAYLEVVWPSEWGVKKPWYFLFTKTFWCPKKIHTNEELFEQDVHWGDSVEPVDQILENQKATGKAMLVRNLTKRFANKVAVENLNLDIYEGQIFALLGHNGAGKTTTMSMMAGLIPASAGDMTINGNFLSKDLFKIREHLGVCPQHNILFPDLNAEEHLYLFCIFKGITDNDKIREMSHAKLNELELMPQAEKRTKYMSGGQKRKLSLAIALIGDSPIVLLDEPTSGMDLTGRRHMWDMLKNNKAGRIIILTTHYMEEADVLADRIAIMSEGKLRCCGSSLFLKSRYGVGYYLTMVKSQEAINNSRNLENFVVGNITGAKLMTDFQGEITFQLPSSSSPEFINFFENLDQSLSSLGLLSYSISATTLEEVFLRVARGSDEKLKAKEELPDEDEDDFLFENEFVLVKDRVKGSLFWSHFVSLTKKRATSSRRDFKTLLFEIFIPIVLIIIGLSLMLIPSILSNYGAYKLTLNKYESTQNVLYSGSSDGTTLINILKSNYDINPINAGKNTCEDMSDYVYDQRDLQPKLTSSYYFDNINKAQNEYFYTAFFDQRAFQAPAIVYNAMAESILKSIDADFDIVSYNHPFPVTKEMDDFSGSGDGFTGSLIFSLGFSFIPTGIVLFISKEREVNVKHQHMISGVSLFAYWVANFVWDVIKHVIPTIVCSLIILAYQIDIYTDKDNDYGAMWVLIALNGIASAPFSYFFSFFFKSHSTAQIVMLIVSFITGSCLPSAVFVMYIFDSSRNAGKVLSWILRVFPNFCFGWGVLRIGSATSFSSLEETETLDAFDIRSAGGCMLFLGIFTAVYFILVIIMELFESNPRFAQFISRKKTVFPEVFEHDSDVDAEAATAENTDPGDVQVNVKRLCKSFKIAGKQFTAVNELSFNVKKEECFALLGINGAGKTTTFKMLTGEIPCDSGSAFVGGKNVSTKLAEARTLIGYCPQFDALTDNLTGKEHLEVYANIKGIPKNKIKEQVDYMLKYMDLEQYANILSGTYSGGNKRKLSVAMALIGNPSVVFLDEPSAGMDPEARKKMWKILGKIKKKKSAVILTTHSMEEAEALCDRMTIMVRGRLKCIGTSTWIKNKFGDGYELEIKIDIPSQLEINDFIKRFDSIIGSESITFSNLDRCLEFAGVNYLRPYIANLGSGAGIFTNLESDGFVTKEALASWCLVEHQGYSIKAWLEKEFMEVEIIEHYNLMSKFKLKKQHVSSIGHLFSFVEGGKEKMRISDYAICMTSLEQIFNRFAKRAEMEEIEKMRRDK</sequence>
<dbReference type="GO" id="GO:0016020">
    <property type="term" value="C:membrane"/>
    <property type="evidence" value="ECO:0007669"/>
    <property type="project" value="UniProtKB-SubCell"/>
</dbReference>
<comment type="caution">
    <text evidence="12">The sequence shown here is derived from an EMBL/GenBank/DDBJ whole genome shotgun (WGS) entry which is preliminary data.</text>
</comment>
<dbReference type="InterPro" id="IPR017871">
    <property type="entry name" value="ABC_transporter-like_CS"/>
</dbReference>
<evidence type="ECO:0000256" key="7">
    <source>
        <dbReference type="ARBA" id="ARBA00022840"/>
    </source>
</evidence>
<evidence type="ECO:0000256" key="1">
    <source>
        <dbReference type="ARBA" id="ARBA00004141"/>
    </source>
</evidence>
<keyword evidence="5" id="KW-0677">Repeat</keyword>
<keyword evidence="13" id="KW-1185">Reference proteome</keyword>
<dbReference type="Pfam" id="PF12698">
    <property type="entry name" value="ABC2_membrane_3"/>
    <property type="match status" value="2"/>
</dbReference>
<comment type="similarity">
    <text evidence="2">Belongs to the ABC transporter superfamily. ABCA family.</text>
</comment>
<dbReference type="Proteomes" id="UP000187209">
    <property type="component" value="Unassembled WGS sequence"/>
</dbReference>
<dbReference type="PANTHER" id="PTHR19229">
    <property type="entry name" value="ATP-BINDING CASSETTE TRANSPORTER SUBFAMILY A ABCA"/>
    <property type="match status" value="1"/>
</dbReference>
<comment type="subcellular location">
    <subcellularLocation>
        <location evidence="1">Membrane</location>
        <topology evidence="1">Multi-pass membrane protein</topology>
    </subcellularLocation>
</comment>
<evidence type="ECO:0000256" key="9">
    <source>
        <dbReference type="ARBA" id="ARBA00023136"/>
    </source>
</evidence>
<feature type="transmembrane region" description="Helical" evidence="10">
    <location>
        <begin position="269"/>
        <end position="287"/>
    </location>
</feature>
<keyword evidence="8 10" id="KW-1133">Transmembrane helix</keyword>
<evidence type="ECO:0000256" key="5">
    <source>
        <dbReference type="ARBA" id="ARBA00022737"/>
    </source>
</evidence>
<feature type="transmembrane region" description="Helical" evidence="10">
    <location>
        <begin position="383"/>
        <end position="401"/>
    </location>
</feature>
<keyword evidence="9 10" id="KW-0472">Membrane</keyword>
<dbReference type="InterPro" id="IPR003593">
    <property type="entry name" value="AAA+_ATPase"/>
</dbReference>
<keyword evidence="4 10" id="KW-0812">Transmembrane</keyword>
<feature type="transmembrane region" description="Helical" evidence="10">
    <location>
        <begin position="1220"/>
        <end position="1239"/>
    </location>
</feature>
<dbReference type="GO" id="GO:0005524">
    <property type="term" value="F:ATP binding"/>
    <property type="evidence" value="ECO:0007669"/>
    <property type="project" value="UniProtKB-KW"/>
</dbReference>
<dbReference type="InterPro" id="IPR026082">
    <property type="entry name" value="ABCA"/>
</dbReference>
<dbReference type="GO" id="GO:0005319">
    <property type="term" value="F:lipid transporter activity"/>
    <property type="evidence" value="ECO:0007669"/>
    <property type="project" value="TreeGrafter"/>
</dbReference>
<feature type="domain" description="ABC transporter" evidence="11">
    <location>
        <begin position="536"/>
        <end position="766"/>
    </location>
</feature>
<dbReference type="InterPro" id="IPR013525">
    <property type="entry name" value="ABC2_TM"/>
</dbReference>
<feature type="transmembrane region" description="Helical" evidence="10">
    <location>
        <begin position="22"/>
        <end position="42"/>
    </location>
</feature>
<dbReference type="Gene3D" id="3.40.50.300">
    <property type="entry name" value="P-loop containing nucleotide triphosphate hydrolases"/>
    <property type="match status" value="2"/>
</dbReference>
<evidence type="ECO:0000256" key="2">
    <source>
        <dbReference type="ARBA" id="ARBA00008869"/>
    </source>
</evidence>
<keyword evidence="3" id="KW-0813">Transport</keyword>
<gene>
    <name evidence="12" type="ORF">SteCoe_27506</name>
</gene>
<dbReference type="GO" id="GO:0140359">
    <property type="term" value="F:ABC-type transporter activity"/>
    <property type="evidence" value="ECO:0007669"/>
    <property type="project" value="InterPro"/>
</dbReference>
<name>A0A1R2BAF5_9CILI</name>
<reference evidence="12 13" key="1">
    <citation type="submission" date="2016-11" db="EMBL/GenBank/DDBJ databases">
        <title>The macronuclear genome of Stentor coeruleus: a giant cell with tiny introns.</title>
        <authorList>
            <person name="Slabodnick M."/>
            <person name="Ruby J.G."/>
            <person name="Reiff S.B."/>
            <person name="Swart E.C."/>
            <person name="Gosai S."/>
            <person name="Prabakaran S."/>
            <person name="Witkowska E."/>
            <person name="Larue G.E."/>
            <person name="Fisher S."/>
            <person name="Freeman R.M."/>
            <person name="Gunawardena J."/>
            <person name="Chu W."/>
            <person name="Stover N.A."/>
            <person name="Gregory B.D."/>
            <person name="Nowacki M."/>
            <person name="Derisi J."/>
            <person name="Roy S.W."/>
            <person name="Marshall W.F."/>
            <person name="Sood P."/>
        </authorList>
    </citation>
    <scope>NUCLEOTIDE SEQUENCE [LARGE SCALE GENOMIC DNA]</scope>
    <source>
        <strain evidence="12">WM001</strain>
    </source>
</reference>
<evidence type="ECO:0000256" key="3">
    <source>
        <dbReference type="ARBA" id="ARBA00022448"/>
    </source>
</evidence>
<feature type="transmembrane region" description="Helical" evidence="10">
    <location>
        <begin position="1127"/>
        <end position="1145"/>
    </location>
</feature>
<evidence type="ECO:0000313" key="13">
    <source>
        <dbReference type="Proteomes" id="UP000187209"/>
    </source>
</evidence>
<accession>A0A1R2BAF5</accession>
<dbReference type="SMART" id="SM00382">
    <property type="entry name" value="AAA"/>
    <property type="match status" value="2"/>
</dbReference>
<feature type="transmembrane region" description="Helical" evidence="10">
    <location>
        <begin position="1152"/>
        <end position="1173"/>
    </location>
</feature>
<evidence type="ECO:0000256" key="8">
    <source>
        <dbReference type="ARBA" id="ARBA00022989"/>
    </source>
</evidence>
<feature type="transmembrane region" description="Helical" evidence="10">
    <location>
        <begin position="453"/>
        <end position="476"/>
    </location>
</feature>
<feature type="transmembrane region" description="Helical" evidence="10">
    <location>
        <begin position="1071"/>
        <end position="1092"/>
    </location>
</feature>
<dbReference type="Pfam" id="PF00005">
    <property type="entry name" value="ABC_tran"/>
    <property type="match status" value="2"/>
</dbReference>
<dbReference type="PANTHER" id="PTHR19229:SF36">
    <property type="entry name" value="ATP-BINDING CASSETTE SUB-FAMILY A MEMBER 2"/>
    <property type="match status" value="1"/>
</dbReference>
<evidence type="ECO:0000259" key="11">
    <source>
        <dbReference type="PROSITE" id="PS50893"/>
    </source>
</evidence>
<feature type="transmembrane region" description="Helical" evidence="10">
    <location>
        <begin position="317"/>
        <end position="342"/>
    </location>
</feature>
<dbReference type="CDD" id="cd03263">
    <property type="entry name" value="ABC_subfamily_A"/>
    <property type="match status" value="2"/>
</dbReference>
<dbReference type="EMBL" id="MPUH01000799">
    <property type="protein sequence ID" value="OMJ73736.1"/>
    <property type="molecule type" value="Genomic_DNA"/>
</dbReference>
<feature type="transmembrane region" description="Helical" evidence="10">
    <location>
        <begin position="354"/>
        <end position="377"/>
    </location>
</feature>
<evidence type="ECO:0000256" key="4">
    <source>
        <dbReference type="ARBA" id="ARBA00022692"/>
    </source>
</evidence>
<keyword evidence="7" id="KW-0067">ATP-binding</keyword>
<evidence type="ECO:0000313" key="12">
    <source>
        <dbReference type="EMBL" id="OMJ73736.1"/>
    </source>
</evidence>
<dbReference type="PROSITE" id="PS00211">
    <property type="entry name" value="ABC_TRANSPORTER_1"/>
    <property type="match status" value="2"/>
</dbReference>
<protein>
    <recommendedName>
        <fullName evidence="11">ABC transporter domain-containing protein</fullName>
    </recommendedName>
</protein>
<proteinExistence type="inferred from homology"/>
<dbReference type="GO" id="GO:0016887">
    <property type="term" value="F:ATP hydrolysis activity"/>
    <property type="evidence" value="ECO:0007669"/>
    <property type="project" value="InterPro"/>
</dbReference>
<organism evidence="12 13">
    <name type="scientific">Stentor coeruleus</name>
    <dbReference type="NCBI Taxonomy" id="5963"/>
    <lineage>
        <taxon>Eukaryota</taxon>
        <taxon>Sar</taxon>
        <taxon>Alveolata</taxon>
        <taxon>Ciliophora</taxon>
        <taxon>Postciliodesmatophora</taxon>
        <taxon>Heterotrichea</taxon>
        <taxon>Heterotrichida</taxon>
        <taxon>Stentoridae</taxon>
        <taxon>Stentor</taxon>
    </lineage>
</organism>
<feature type="domain" description="ABC transporter" evidence="11">
    <location>
        <begin position="1328"/>
        <end position="1562"/>
    </location>
</feature>
<dbReference type="SUPFAM" id="SSF52540">
    <property type="entry name" value="P-loop containing nucleoside triphosphate hydrolases"/>
    <property type="match status" value="2"/>
</dbReference>
<dbReference type="InterPro" id="IPR003439">
    <property type="entry name" value="ABC_transporter-like_ATP-bd"/>
</dbReference>
<dbReference type="FunFam" id="3.40.50.300:FF:000335">
    <property type="entry name" value="ATP binding cassette subfamily A member 5"/>
    <property type="match status" value="1"/>
</dbReference>
<dbReference type="FunFam" id="3.40.50.300:FF:000298">
    <property type="entry name" value="ATP-binding cassette sub-family A member 12"/>
    <property type="match status" value="1"/>
</dbReference>
<evidence type="ECO:0000256" key="10">
    <source>
        <dbReference type="SAM" id="Phobius"/>
    </source>
</evidence>
<dbReference type="PROSITE" id="PS50893">
    <property type="entry name" value="ABC_TRANSPORTER_2"/>
    <property type="match status" value="2"/>
</dbReference>
<dbReference type="OrthoDB" id="311765at2759"/>
<keyword evidence="6" id="KW-0547">Nucleotide-binding</keyword>
<feature type="transmembrane region" description="Helical" evidence="10">
    <location>
        <begin position="1185"/>
        <end position="1208"/>
    </location>
</feature>
<feature type="transmembrane region" description="Helical" evidence="10">
    <location>
        <begin position="1259"/>
        <end position="1280"/>
    </location>
</feature>
<feature type="transmembrane region" description="Helical" evidence="10">
    <location>
        <begin position="906"/>
        <end position="930"/>
    </location>
</feature>
<evidence type="ECO:0000256" key="6">
    <source>
        <dbReference type="ARBA" id="ARBA00022741"/>
    </source>
</evidence>